<comment type="similarity">
    <text evidence="11">In the N-terminal section; belongs to the SecD/SecF family. SecD subfamily.</text>
</comment>
<comment type="similarity">
    <text evidence="12">Belongs to the SecD/SecF family. SecD subfamily.</text>
</comment>
<evidence type="ECO:0000256" key="1">
    <source>
        <dbReference type="ARBA" id="ARBA00004651"/>
    </source>
</evidence>
<dbReference type="HAMAP" id="MF_01463_B">
    <property type="entry name" value="SecD_B"/>
    <property type="match status" value="1"/>
</dbReference>
<dbReference type="NCBIfam" id="TIGR00966">
    <property type="entry name" value="transloc_SecF"/>
    <property type="match status" value="1"/>
</dbReference>
<evidence type="ECO:0000256" key="13">
    <source>
        <dbReference type="HAMAP-Rule" id="MF_01464"/>
    </source>
</evidence>
<feature type="transmembrane region" description="Helical" evidence="12">
    <location>
        <begin position="678"/>
        <end position="696"/>
    </location>
</feature>
<dbReference type="InterPro" id="IPR005791">
    <property type="entry name" value="SecD"/>
</dbReference>
<dbReference type="PANTHER" id="PTHR30081:SF1">
    <property type="entry name" value="PROTEIN TRANSLOCASE SUBUNIT SECD"/>
    <property type="match status" value="1"/>
</dbReference>
<comment type="caution">
    <text evidence="12">Lacks conserved residue(s) required for the propagation of feature annotation.</text>
</comment>
<dbReference type="GO" id="GO:0015450">
    <property type="term" value="F:protein-transporting ATPase activity"/>
    <property type="evidence" value="ECO:0007669"/>
    <property type="project" value="InterPro"/>
</dbReference>
<dbReference type="EMBL" id="PGVD01000088">
    <property type="protein sequence ID" value="PLR89041.1"/>
    <property type="molecule type" value="Genomic_DNA"/>
</dbReference>
<keyword evidence="8 12" id="KW-0472">Membrane</keyword>
<protein>
    <recommendedName>
        <fullName evidence="12 13">Multifunctional fusion protein</fullName>
    </recommendedName>
    <domain>
        <recommendedName>
            <fullName evidence="12">Protein translocase subunit SecD</fullName>
        </recommendedName>
    </domain>
    <domain>
        <recommendedName>
            <fullName evidence="13">Protein-export membrane protein SecF</fullName>
        </recommendedName>
    </domain>
</protein>
<feature type="transmembrane region" description="Helical" evidence="12">
    <location>
        <begin position="571"/>
        <end position="588"/>
    </location>
</feature>
<organism evidence="17 19">
    <name type="scientific">Bacillus canaveralius</name>
    <dbReference type="NCBI Taxonomy" id="1403243"/>
    <lineage>
        <taxon>Bacteria</taxon>
        <taxon>Bacillati</taxon>
        <taxon>Bacillota</taxon>
        <taxon>Bacilli</taxon>
        <taxon>Bacillales</taxon>
        <taxon>Bacillaceae</taxon>
        <taxon>Bacillus</taxon>
    </lineage>
</organism>
<reference evidence="17 19" key="1">
    <citation type="submission" date="2017-11" db="EMBL/GenBank/DDBJ databases">
        <title>Comparitive Functional Genomics of Dry Heat Resistant strains isolated from the Viking Spacecraft.</title>
        <authorList>
            <person name="Seuylemezian A."/>
            <person name="Cooper K."/>
            <person name="Vaishampayan P."/>
        </authorList>
    </citation>
    <scope>NUCLEOTIDE SEQUENCE [LARGE SCALE GENOMIC DNA]</scope>
    <source>
        <strain evidence="17 19">M4.6</strain>
    </source>
</reference>
<evidence type="ECO:0000256" key="14">
    <source>
        <dbReference type="SAM" id="MobiDB-lite"/>
    </source>
</evidence>
<comment type="similarity">
    <text evidence="13">Belongs to the SecD/SecF family. SecF subfamily.</text>
</comment>
<dbReference type="GO" id="GO:0065002">
    <property type="term" value="P:intracellular protein transmembrane transport"/>
    <property type="evidence" value="ECO:0007669"/>
    <property type="project" value="UniProtKB-UniRule"/>
</dbReference>
<dbReference type="Pfam" id="PF07549">
    <property type="entry name" value="Sec_GG"/>
    <property type="match status" value="1"/>
</dbReference>
<gene>
    <name evidence="13" type="primary">secF</name>
    <name evidence="12" type="synonym">secD</name>
    <name evidence="17" type="ORF">CU635_19855</name>
    <name evidence="18" type="ORF">CVD25_21870</name>
</gene>
<feature type="transmembrane region" description="Helical" evidence="12">
    <location>
        <begin position="702"/>
        <end position="726"/>
    </location>
</feature>
<dbReference type="GO" id="GO:0005886">
    <property type="term" value="C:plasma membrane"/>
    <property type="evidence" value="ECO:0007669"/>
    <property type="project" value="UniProtKB-SubCell"/>
</dbReference>
<name>A0A2N5GH46_9BACI</name>
<comment type="subunit">
    <text evidence="12">Forms a complex with SecF. Part of the essential Sec protein translocation apparatus which comprises SecA, SecYEG and auxiliary proteins SecDF. Other proteins may also be involved.</text>
</comment>
<dbReference type="Gene3D" id="1.20.1640.10">
    <property type="entry name" value="Multidrug efflux transporter AcrB transmembrane domain"/>
    <property type="match status" value="2"/>
</dbReference>
<evidence type="ECO:0000256" key="7">
    <source>
        <dbReference type="ARBA" id="ARBA00023010"/>
    </source>
</evidence>
<dbReference type="InterPro" id="IPR005665">
    <property type="entry name" value="SecF_bac"/>
</dbReference>
<evidence type="ECO:0000313" key="19">
    <source>
        <dbReference type="Proteomes" id="UP000234951"/>
    </source>
</evidence>
<feature type="transmembrane region" description="Helical" evidence="12">
    <location>
        <begin position="382"/>
        <end position="401"/>
    </location>
</feature>
<dbReference type="PRINTS" id="PR01755">
    <property type="entry name" value="SECFTRNLCASE"/>
</dbReference>
<feature type="domain" description="Protein translocase subunit SecDF P1" evidence="16">
    <location>
        <begin position="65"/>
        <end position="120"/>
    </location>
</feature>
<dbReference type="InterPro" id="IPR048634">
    <property type="entry name" value="SecD_SecF_C"/>
</dbReference>
<dbReference type="InterPro" id="IPR022645">
    <property type="entry name" value="SecD/SecF_bac"/>
</dbReference>
<keyword evidence="4 12" id="KW-0812">Transmembrane</keyword>
<dbReference type="Proteomes" id="UP000235114">
    <property type="component" value="Unassembled WGS sequence"/>
</dbReference>
<feature type="region of interest" description="Disordered" evidence="14">
    <location>
        <begin position="126"/>
        <end position="145"/>
    </location>
</feature>
<keyword evidence="3 12" id="KW-1003">Cell membrane</keyword>
<dbReference type="Pfam" id="PF21760">
    <property type="entry name" value="SecD_1st"/>
    <property type="match status" value="1"/>
</dbReference>
<dbReference type="GO" id="GO:0043952">
    <property type="term" value="P:protein transport by the Sec complex"/>
    <property type="evidence" value="ECO:0007669"/>
    <property type="project" value="UniProtKB-UniRule"/>
</dbReference>
<evidence type="ECO:0000313" key="17">
    <source>
        <dbReference type="EMBL" id="PLR80062.1"/>
    </source>
</evidence>
<proteinExistence type="inferred from homology"/>
<reference evidence="18 20" key="2">
    <citation type="submission" date="2017-12" db="EMBL/GenBank/DDBJ databases">
        <title>Comparative Functional Genomics of Dry Heat Resistant strains isolated from the Viking Spacecraft.</title>
        <authorList>
            <person name="Seuylemezian A."/>
            <person name="Cooper K."/>
            <person name="Vaishampayan P."/>
        </authorList>
    </citation>
    <scope>NUCLEOTIDE SEQUENCE [LARGE SCALE GENOMIC DNA]</scope>
    <source>
        <strain evidence="18 20">ATCC 29669</strain>
    </source>
</reference>
<dbReference type="InterPro" id="IPR048631">
    <property type="entry name" value="SecD_1st"/>
</dbReference>
<dbReference type="EMBL" id="PGVA01000061">
    <property type="protein sequence ID" value="PLR80062.1"/>
    <property type="molecule type" value="Genomic_DNA"/>
</dbReference>
<keyword evidence="6 12" id="KW-1133">Transmembrane helix</keyword>
<dbReference type="SUPFAM" id="SSF82866">
    <property type="entry name" value="Multidrug efflux transporter AcrB transmembrane domain"/>
    <property type="match status" value="2"/>
</dbReference>
<dbReference type="RefSeq" id="WP_101579103.1">
    <property type="nucleotide sequence ID" value="NZ_PGVA01000061.1"/>
</dbReference>
<keyword evidence="2 12" id="KW-0813">Transport</keyword>
<feature type="transmembrane region" description="Helical" evidence="12">
    <location>
        <begin position="354"/>
        <end position="376"/>
    </location>
</feature>
<dbReference type="HAMAP" id="MF_01464_B">
    <property type="entry name" value="SecF_B"/>
    <property type="match status" value="1"/>
</dbReference>
<comment type="caution">
    <text evidence="17">The sequence shown here is derived from an EMBL/GenBank/DDBJ whole genome shotgun (WGS) entry which is preliminary data.</text>
</comment>
<evidence type="ECO:0000259" key="16">
    <source>
        <dbReference type="Pfam" id="PF21760"/>
    </source>
</evidence>
<dbReference type="NCBIfam" id="TIGR00916">
    <property type="entry name" value="2A0604s01"/>
    <property type="match status" value="1"/>
</dbReference>
<dbReference type="Pfam" id="PF02355">
    <property type="entry name" value="SecD_SecF_C"/>
    <property type="match status" value="2"/>
</dbReference>
<dbReference type="InterPro" id="IPR022646">
    <property type="entry name" value="SecD/SecF_CS"/>
</dbReference>
<dbReference type="FunFam" id="1.20.1640.10:FF:000024">
    <property type="entry name" value="Multifunctional fusion protein"/>
    <property type="match status" value="1"/>
</dbReference>
<sequence>MRKRGRIIAFFLLVLVLGTVMGGATNNIINNIKLGLDLQGGFEVLYEVKPAEKGQKIDKEMLVSTAEALERRVNVLGVSEPNIQIEGDDRIRVQLAGVEDQNQAREILSTEANLTFRDYQDKEMMDGSDLAEGGAKQSFDQNGTPSVSLKLKSADKFREVTEQIVANQPNNVLVIWLDFEEGKDSYQEEVGKADPKFISNPAVDQVFSQDTVSIEGNFTLEEATTLASLLNAGALPVELDEIYSTSVGAKFGENAMDKTVMAGIIGVAIVFLFMMFYYRFPGFIATITLTVYLFLTILIFDLLNVVLTLPGVAALILGVGMAVDANIITYERIREEIRVGKSIKAAFKAGNENSFAAVTDSNITTLLAGAVLFFYGTSSVKGFATSLIIGILGSFFTNVYFSRLLLGLWVKSGFLDKKPGWFGVKKSQIKDIKENFDTLDLPTKFDRFDFVKHRKKFFVLSGLFFAVGMIILAVFRLNLGIDFASGTRVEILADKAITTEELQDELQEINFETNDIVISGDESNIGVARFKGVLTKSEIADIKSHFSEAYGSEPNISSVSPTIGIELAKNAGMALLIASIGIILYVTIRFEMPMAVSAVIALLYAAFFTIPVFSLLQLEVDLTFIAALLTIVGYAINDTIVTFDRMRENMQKKRRLKTVEEIADVVNTSTRQTMGRSLNTVGMVTITVVAMLIFGSESIRNFSMALLVGLIAGTYSSIFIAAQLWFEWKKRELKKKGVLITYKEKRKISDQPQV</sequence>
<dbReference type="FunFam" id="3.30.70.3220:FF:000001">
    <property type="entry name" value="Multifunctional fusion protein"/>
    <property type="match status" value="1"/>
</dbReference>
<evidence type="ECO:0000256" key="2">
    <source>
        <dbReference type="ARBA" id="ARBA00022448"/>
    </source>
</evidence>
<evidence type="ECO:0000256" key="3">
    <source>
        <dbReference type="ARBA" id="ARBA00022475"/>
    </source>
</evidence>
<dbReference type="InterPro" id="IPR055344">
    <property type="entry name" value="SecD_SecF_C_bact"/>
</dbReference>
<comment type="function">
    <text evidence="9 12">Part of the Sec protein translocase complex. Interacts with the SecYEG preprotein conducting channel. SecDF uses the proton motive force (PMF) to complete protein translocation after the ATP-dependent function of SecA.</text>
</comment>
<dbReference type="OrthoDB" id="9805019at2"/>
<feature type="transmembrane region" description="Helical" evidence="12">
    <location>
        <begin position="595"/>
        <end position="616"/>
    </location>
</feature>
<keyword evidence="20" id="KW-1185">Reference proteome</keyword>
<feature type="transmembrane region" description="Helical" evidence="12">
    <location>
        <begin position="283"/>
        <end position="306"/>
    </location>
</feature>
<dbReference type="GO" id="GO:0006605">
    <property type="term" value="P:protein targeting"/>
    <property type="evidence" value="ECO:0007669"/>
    <property type="project" value="UniProtKB-UniRule"/>
</dbReference>
<dbReference type="NCBIfam" id="NF009581">
    <property type="entry name" value="PRK13024.1-1"/>
    <property type="match status" value="1"/>
</dbReference>
<dbReference type="NCBIfam" id="TIGR01129">
    <property type="entry name" value="secD"/>
    <property type="match status" value="1"/>
</dbReference>
<evidence type="ECO:0000256" key="6">
    <source>
        <dbReference type="ARBA" id="ARBA00022989"/>
    </source>
</evidence>
<keyword evidence="7 12" id="KW-0811">Translocation</keyword>
<evidence type="ECO:0000256" key="12">
    <source>
        <dbReference type="HAMAP-Rule" id="MF_01463"/>
    </source>
</evidence>
<dbReference type="FunFam" id="1.20.1640.10:FF:000004">
    <property type="entry name" value="Protein translocase subunit SecD"/>
    <property type="match status" value="1"/>
</dbReference>
<dbReference type="AlphaFoldDB" id="A0A2N5GH46"/>
<evidence type="ECO:0000256" key="9">
    <source>
        <dbReference type="ARBA" id="ARBA00059018"/>
    </source>
</evidence>
<dbReference type="Gene3D" id="3.30.70.3220">
    <property type="match status" value="1"/>
</dbReference>
<evidence type="ECO:0000256" key="8">
    <source>
        <dbReference type="ARBA" id="ARBA00023136"/>
    </source>
</evidence>
<evidence type="ECO:0000256" key="10">
    <source>
        <dbReference type="ARBA" id="ARBA00060856"/>
    </source>
</evidence>
<dbReference type="PANTHER" id="PTHR30081">
    <property type="entry name" value="PROTEIN-EXPORT MEMBRANE PROTEIN SEC"/>
    <property type="match status" value="1"/>
</dbReference>
<dbReference type="InterPro" id="IPR022813">
    <property type="entry name" value="SecD/SecF_arch_bac"/>
</dbReference>
<keyword evidence="5 12" id="KW-0653">Protein transport</keyword>
<feature type="transmembrane region" description="Helical" evidence="12">
    <location>
        <begin position="457"/>
        <end position="475"/>
    </location>
</feature>
<feature type="transmembrane region" description="Helical" evidence="12">
    <location>
        <begin position="622"/>
        <end position="643"/>
    </location>
</feature>
<evidence type="ECO:0000313" key="18">
    <source>
        <dbReference type="EMBL" id="PLR89041.1"/>
    </source>
</evidence>
<feature type="domain" description="Protein export membrane protein SecD/SecF C-terminal" evidence="15">
    <location>
        <begin position="552"/>
        <end position="730"/>
    </location>
</feature>
<feature type="transmembrane region" description="Helical" evidence="12">
    <location>
        <begin position="312"/>
        <end position="333"/>
    </location>
</feature>
<evidence type="ECO:0000256" key="11">
    <source>
        <dbReference type="ARBA" id="ARBA00061053"/>
    </source>
</evidence>
<comment type="subunit">
    <text evidence="13">Forms a complex with SecD. Part of the essential Sec protein translocation apparatus which comprises SecA, SecYEG and auxiliary proteins SecDF. Other proteins may also be involved.</text>
</comment>
<feature type="transmembrane region" description="Helical" evidence="12">
    <location>
        <begin position="260"/>
        <end position="278"/>
    </location>
</feature>
<accession>A0A2N5GH46</accession>
<feature type="domain" description="Protein export membrane protein SecD/SecF C-terminal" evidence="15">
    <location>
        <begin position="242"/>
        <end position="409"/>
    </location>
</feature>
<comment type="subcellular location">
    <subcellularLocation>
        <location evidence="1 12">Cell membrane</location>
        <topology evidence="1 12">Multi-pass membrane protein</topology>
    </subcellularLocation>
</comment>
<dbReference type="Proteomes" id="UP000234951">
    <property type="component" value="Unassembled WGS sequence"/>
</dbReference>
<comment type="similarity">
    <text evidence="10">In the C-terminal section; belongs to the SecD/SecF family. SecF subfamily.</text>
</comment>
<evidence type="ECO:0000259" key="15">
    <source>
        <dbReference type="Pfam" id="PF02355"/>
    </source>
</evidence>
<evidence type="ECO:0000313" key="20">
    <source>
        <dbReference type="Proteomes" id="UP000235114"/>
    </source>
</evidence>
<evidence type="ECO:0000256" key="5">
    <source>
        <dbReference type="ARBA" id="ARBA00022927"/>
    </source>
</evidence>
<evidence type="ECO:0000256" key="4">
    <source>
        <dbReference type="ARBA" id="ARBA00022692"/>
    </source>
</evidence>